<dbReference type="GO" id="GO:0070025">
    <property type="term" value="F:carbon monoxide binding"/>
    <property type="evidence" value="ECO:0007669"/>
    <property type="project" value="TreeGrafter"/>
</dbReference>
<name>A0A0F9EV13_9ZZZZ</name>
<evidence type="ECO:0000256" key="2">
    <source>
        <dbReference type="ARBA" id="ARBA00022723"/>
    </source>
</evidence>
<reference evidence="4" key="1">
    <citation type="journal article" date="2015" name="Nature">
        <title>Complex archaea that bridge the gap between prokaryotes and eukaryotes.</title>
        <authorList>
            <person name="Spang A."/>
            <person name="Saw J.H."/>
            <person name="Jorgensen S.L."/>
            <person name="Zaremba-Niedzwiedzka K."/>
            <person name="Martijn J."/>
            <person name="Lind A.E."/>
            <person name="van Eijk R."/>
            <person name="Schleper C."/>
            <person name="Guy L."/>
            <person name="Ettema T.J."/>
        </authorList>
    </citation>
    <scope>NUCLEOTIDE SEQUENCE</scope>
</reference>
<accession>A0A0F9EV13</accession>
<dbReference type="InterPro" id="IPR042243">
    <property type="entry name" value="HypD_1"/>
</dbReference>
<organism evidence="4">
    <name type="scientific">marine sediment metagenome</name>
    <dbReference type="NCBI Taxonomy" id="412755"/>
    <lineage>
        <taxon>unclassified sequences</taxon>
        <taxon>metagenomes</taxon>
        <taxon>ecological metagenomes</taxon>
    </lineage>
</organism>
<evidence type="ECO:0000256" key="3">
    <source>
        <dbReference type="ARBA" id="ARBA00023004"/>
    </source>
</evidence>
<dbReference type="PIRSF" id="PIRSF005622">
    <property type="entry name" value="Hydrgn_mat_hypD"/>
    <property type="match status" value="1"/>
</dbReference>
<dbReference type="InterPro" id="IPR042244">
    <property type="entry name" value="HypD_2_sf"/>
</dbReference>
<evidence type="ECO:0008006" key="5">
    <source>
        <dbReference type="Google" id="ProtNLM"/>
    </source>
</evidence>
<keyword evidence="3" id="KW-0408">Iron</keyword>
<dbReference type="GO" id="GO:0051539">
    <property type="term" value="F:4 iron, 4 sulfur cluster binding"/>
    <property type="evidence" value="ECO:0007669"/>
    <property type="project" value="TreeGrafter"/>
</dbReference>
<dbReference type="InterPro" id="IPR002780">
    <property type="entry name" value="Hyd_form_HypD"/>
</dbReference>
<dbReference type="PANTHER" id="PTHR30149">
    <property type="entry name" value="HYDROGENASE PROTEIN ASSEMBLY PROTEIN HYPD"/>
    <property type="match status" value="1"/>
</dbReference>
<dbReference type="Gene3D" id="6.10.20.100">
    <property type="match status" value="1"/>
</dbReference>
<proteinExistence type="inferred from homology"/>
<comment type="caution">
    <text evidence="4">The sequence shown here is derived from an EMBL/GenBank/DDBJ whole genome shotgun (WGS) entry which is preliminary data.</text>
</comment>
<dbReference type="EMBL" id="LAZR01023604">
    <property type="protein sequence ID" value="KKL77943.1"/>
    <property type="molecule type" value="Genomic_DNA"/>
</dbReference>
<dbReference type="AlphaFoldDB" id="A0A0F9EV13"/>
<dbReference type="NCBIfam" id="TIGR00075">
    <property type="entry name" value="hypD"/>
    <property type="match status" value="1"/>
</dbReference>
<dbReference type="Gene3D" id="3.40.50.11740">
    <property type="entry name" value="HypD, alpha/beta domain 2"/>
    <property type="match status" value="2"/>
</dbReference>
<comment type="similarity">
    <text evidence="1">Belongs to the HypD family.</text>
</comment>
<keyword evidence="2" id="KW-0479">Metal-binding</keyword>
<sequence>MTRLAAIRDTLAENWRRLADHPKPVQLMEICGTHTVAVSRGGLRDIFPEGLRLVSGPGCPVCVTDQSYIDAAMHLAGLAAVTIATYGDMVRVPGKAGSLERARSAGADVQIVYAAHEAVALARRRPDRQVVFLAVGFETTTPATALAAKQARDEGLENFSIFAGHKLVLPAMHALLGQADVRIDGFMCPGHVSVIIGWRAYEPIVAQHRRPCVVAGFEEDQILAGIAEILCQMADDAPAACSVYPIVTAEGNARALEVIDEVFTPADVPWRALGVIPASGLALREEYAELDASLRFDLPAFESYEMPGCRCGDVICGRCLPTECELFGRTCTPRSPVGPCMVSTEGSCAAYYKYAWREARQ</sequence>
<dbReference type="Pfam" id="PF01924">
    <property type="entry name" value="HypD"/>
    <property type="match status" value="1"/>
</dbReference>
<evidence type="ECO:0000313" key="4">
    <source>
        <dbReference type="EMBL" id="KKL77943.1"/>
    </source>
</evidence>
<gene>
    <name evidence="4" type="ORF">LCGC14_2029850</name>
</gene>
<dbReference type="PANTHER" id="PTHR30149:SF0">
    <property type="entry name" value="HYDROGENASE MATURATION FACTOR HYPD"/>
    <property type="match status" value="1"/>
</dbReference>
<dbReference type="GO" id="GO:0005506">
    <property type="term" value="F:iron ion binding"/>
    <property type="evidence" value="ECO:0007669"/>
    <property type="project" value="TreeGrafter"/>
</dbReference>
<evidence type="ECO:0000256" key="1">
    <source>
        <dbReference type="ARBA" id="ARBA00007888"/>
    </source>
</evidence>
<dbReference type="GO" id="GO:0051604">
    <property type="term" value="P:protein maturation"/>
    <property type="evidence" value="ECO:0007669"/>
    <property type="project" value="TreeGrafter"/>
</dbReference>
<protein>
    <recommendedName>
        <fullName evidence="5">Hydrogenase formation HypD protein</fullName>
    </recommendedName>
</protein>